<dbReference type="Gene3D" id="3.30.420.10">
    <property type="entry name" value="Ribonuclease H-like superfamily/Ribonuclease H"/>
    <property type="match status" value="1"/>
</dbReference>
<accession>A0A6G0TBE9</accession>
<keyword evidence="15" id="KW-0285">Flavoprotein</keyword>
<comment type="caution">
    <text evidence="18">The sequence shown here is derived from an EMBL/GenBank/DDBJ whole genome shotgun (WGS) entry which is preliminary data.</text>
</comment>
<dbReference type="FunFam" id="1.25.10.10:FF:000138">
    <property type="entry name" value="Putative HEAT repeat-containing protein 5B"/>
    <property type="match status" value="1"/>
</dbReference>
<feature type="domain" description="Exonuclease" evidence="17">
    <location>
        <begin position="2436"/>
        <end position="2610"/>
    </location>
</feature>
<keyword evidence="13 15" id="KW-0472">Membrane</keyword>
<dbReference type="InterPro" id="IPR022894">
    <property type="entry name" value="Oligoribonuclease"/>
</dbReference>
<evidence type="ECO:0000256" key="2">
    <source>
        <dbReference type="ARBA" id="ARBA00005161"/>
    </source>
</evidence>
<evidence type="ECO:0000256" key="1">
    <source>
        <dbReference type="ARBA" id="ARBA00004370"/>
    </source>
</evidence>
<dbReference type="InterPro" id="IPR013520">
    <property type="entry name" value="Ribonucl_H"/>
</dbReference>
<keyword evidence="10" id="KW-0378">Hydrolase</keyword>
<keyword evidence="15" id="KW-0288">FMN</keyword>
<dbReference type="NCBIfam" id="TIGR01036">
    <property type="entry name" value="pyrD_sub2"/>
    <property type="match status" value="1"/>
</dbReference>
<dbReference type="InterPro" id="IPR016024">
    <property type="entry name" value="ARM-type_fold"/>
</dbReference>
<dbReference type="GO" id="GO:0006897">
    <property type="term" value="P:endocytosis"/>
    <property type="evidence" value="ECO:0007669"/>
    <property type="project" value="TreeGrafter"/>
</dbReference>
<comment type="pathway">
    <text evidence="2 15">Pyrimidine metabolism; UMP biosynthesis via de novo pathway; orotate from (S)-dihydroorotate (quinone route): step 1/1.</text>
</comment>
<keyword evidence="9" id="KW-0677">Repeat</keyword>
<comment type="similarity">
    <text evidence="5">Belongs to the oligoribonuclease family.</text>
</comment>
<dbReference type="CDD" id="cd06135">
    <property type="entry name" value="Orn"/>
    <property type="match status" value="1"/>
</dbReference>
<dbReference type="UniPathway" id="UPA00070">
    <property type="reaction ID" value="UER00946"/>
</dbReference>
<dbReference type="Pfam" id="PF25468">
    <property type="entry name" value="HEAT_HEATR5A"/>
    <property type="match status" value="1"/>
</dbReference>
<dbReference type="PANTHER" id="PTHR21663">
    <property type="entry name" value="HYPOTHETICAL HEAT DOMAIN-CONTAINING"/>
    <property type="match status" value="1"/>
</dbReference>
<keyword evidence="8" id="KW-0540">Nuclease</keyword>
<dbReference type="InterPro" id="IPR046837">
    <property type="entry name" value="Laa1/Sip1/HEATR5-like_HEAT"/>
</dbReference>
<evidence type="ECO:0000256" key="12">
    <source>
        <dbReference type="ARBA" id="ARBA00023002"/>
    </source>
</evidence>
<dbReference type="PROSITE" id="PS00911">
    <property type="entry name" value="DHODEHASE_1"/>
    <property type="match status" value="1"/>
</dbReference>
<evidence type="ECO:0000256" key="9">
    <source>
        <dbReference type="ARBA" id="ARBA00022737"/>
    </source>
</evidence>
<dbReference type="Pfam" id="PF20210">
    <property type="entry name" value="Laa1_Sip1_HTR5"/>
    <property type="match status" value="1"/>
</dbReference>
<dbReference type="Gene3D" id="1.25.10.10">
    <property type="entry name" value="Leucine-rich Repeat Variant"/>
    <property type="match status" value="3"/>
</dbReference>
<dbReference type="OrthoDB" id="192608at2759"/>
<organism evidence="18 19">
    <name type="scientific">Aphis glycines</name>
    <name type="common">Soybean aphid</name>
    <dbReference type="NCBI Taxonomy" id="307491"/>
    <lineage>
        <taxon>Eukaryota</taxon>
        <taxon>Metazoa</taxon>
        <taxon>Ecdysozoa</taxon>
        <taxon>Arthropoda</taxon>
        <taxon>Hexapoda</taxon>
        <taxon>Insecta</taxon>
        <taxon>Pterygota</taxon>
        <taxon>Neoptera</taxon>
        <taxon>Paraneoptera</taxon>
        <taxon>Hemiptera</taxon>
        <taxon>Sternorrhyncha</taxon>
        <taxon>Aphidomorpha</taxon>
        <taxon>Aphidoidea</taxon>
        <taxon>Aphididae</taxon>
        <taxon>Aphidini</taxon>
        <taxon>Aphis</taxon>
        <taxon>Aphis</taxon>
    </lineage>
</organism>
<evidence type="ECO:0000256" key="3">
    <source>
        <dbReference type="ARBA" id="ARBA00005359"/>
    </source>
</evidence>
<comment type="cofactor">
    <cofactor evidence="15">
        <name>FMN</name>
        <dbReference type="ChEBI" id="CHEBI:58210"/>
    </cofactor>
    <text evidence="15">Binds 1 FMN per subunit.</text>
</comment>
<dbReference type="GO" id="GO:0030139">
    <property type="term" value="C:endocytic vesicle"/>
    <property type="evidence" value="ECO:0007669"/>
    <property type="project" value="TreeGrafter"/>
</dbReference>
<dbReference type="GO" id="GO:0008104">
    <property type="term" value="P:intracellular protein localization"/>
    <property type="evidence" value="ECO:0007669"/>
    <property type="project" value="TreeGrafter"/>
</dbReference>
<dbReference type="InterPro" id="IPR040108">
    <property type="entry name" value="Laa1/Sip1/HEATR5"/>
</dbReference>
<feature type="region of interest" description="Disordered" evidence="16">
    <location>
        <begin position="1199"/>
        <end position="1221"/>
    </location>
</feature>
<dbReference type="GO" id="GO:0003676">
    <property type="term" value="F:nucleic acid binding"/>
    <property type="evidence" value="ECO:0007669"/>
    <property type="project" value="InterPro"/>
</dbReference>
<dbReference type="GO" id="GO:0005829">
    <property type="term" value="C:cytosol"/>
    <property type="evidence" value="ECO:0007669"/>
    <property type="project" value="GOC"/>
</dbReference>
<comment type="subcellular location">
    <subcellularLocation>
        <location evidence="1">Membrane</location>
    </subcellularLocation>
    <subcellularLocation>
        <location evidence="15">Mitochondrion inner membrane</location>
        <topology evidence="15">Single-pass membrane protein</topology>
    </subcellularLocation>
</comment>
<dbReference type="GO" id="GO:0106430">
    <property type="term" value="F:dihydroorotate dehydrogenase (quinone) activity"/>
    <property type="evidence" value="ECO:0007669"/>
    <property type="project" value="UniProtKB-EC"/>
</dbReference>
<keyword evidence="15" id="KW-0496">Mitochondrion</keyword>
<keyword evidence="15" id="KW-0812">Transmembrane</keyword>
<evidence type="ECO:0000313" key="18">
    <source>
        <dbReference type="EMBL" id="KAE9529769.1"/>
    </source>
</evidence>
<dbReference type="GO" id="GO:0006207">
    <property type="term" value="P:'de novo' pyrimidine nucleobase biosynthetic process"/>
    <property type="evidence" value="ECO:0007669"/>
    <property type="project" value="InterPro"/>
</dbReference>
<dbReference type="SUPFAM" id="SSF53098">
    <property type="entry name" value="Ribonuclease H-like"/>
    <property type="match status" value="1"/>
</dbReference>
<evidence type="ECO:0000256" key="14">
    <source>
        <dbReference type="ARBA" id="ARBA00048639"/>
    </source>
</evidence>
<feature type="transmembrane region" description="Helical" evidence="15">
    <location>
        <begin position="554"/>
        <end position="574"/>
    </location>
</feature>
<dbReference type="InterPro" id="IPR001295">
    <property type="entry name" value="Dihydroorotate_DH_CS"/>
</dbReference>
<dbReference type="InterPro" id="IPR036397">
    <property type="entry name" value="RNaseH_sf"/>
</dbReference>
<evidence type="ECO:0000256" key="6">
    <source>
        <dbReference type="ARBA" id="ARBA00012791"/>
    </source>
</evidence>
<name>A0A6G0TBE9_APHGL</name>
<keyword evidence="11" id="KW-0269">Exonuclease</keyword>
<dbReference type="SMART" id="SM00479">
    <property type="entry name" value="EXOIII"/>
    <property type="match status" value="1"/>
</dbReference>
<dbReference type="FunFam" id="3.30.420.10:FF:000003">
    <property type="entry name" value="Oligoribonuclease"/>
    <property type="match status" value="1"/>
</dbReference>
<dbReference type="Pfam" id="PF00929">
    <property type="entry name" value="RNase_T"/>
    <property type="match status" value="1"/>
</dbReference>
<keyword evidence="19" id="KW-1185">Reference proteome</keyword>
<dbReference type="GO" id="GO:0005794">
    <property type="term" value="C:Golgi apparatus"/>
    <property type="evidence" value="ECO:0007669"/>
    <property type="project" value="TreeGrafter"/>
</dbReference>
<comment type="caution">
    <text evidence="15">Lacks conserved residue(s) required for the propagation of feature annotation.</text>
</comment>
<dbReference type="GO" id="GO:0042147">
    <property type="term" value="P:retrograde transport, endosome to Golgi"/>
    <property type="evidence" value="ECO:0007669"/>
    <property type="project" value="TreeGrafter"/>
</dbReference>
<evidence type="ECO:0000256" key="10">
    <source>
        <dbReference type="ARBA" id="ARBA00022801"/>
    </source>
</evidence>
<reference evidence="18 19" key="1">
    <citation type="submission" date="2019-08" db="EMBL/GenBank/DDBJ databases">
        <title>The genome of the soybean aphid Biotype 1, its phylome, world population structure and adaptation to the North American continent.</title>
        <authorList>
            <person name="Giordano R."/>
            <person name="Donthu R.K."/>
            <person name="Hernandez A.G."/>
            <person name="Wright C.L."/>
            <person name="Zimin A.V."/>
        </authorList>
    </citation>
    <scope>NUCLEOTIDE SEQUENCE [LARGE SCALE GENOMIC DNA]</scope>
    <source>
        <tissue evidence="18">Whole aphids</tissue>
    </source>
</reference>
<evidence type="ECO:0000256" key="16">
    <source>
        <dbReference type="SAM" id="MobiDB-lite"/>
    </source>
</evidence>
<dbReference type="InterPro" id="IPR005720">
    <property type="entry name" value="Dihydroorotate_DH_cat"/>
</dbReference>
<evidence type="ECO:0000313" key="19">
    <source>
        <dbReference type="Proteomes" id="UP000475862"/>
    </source>
</evidence>
<dbReference type="PROSITE" id="PS00912">
    <property type="entry name" value="DHODEHASE_2"/>
    <property type="match status" value="1"/>
</dbReference>
<proteinExistence type="inferred from homology"/>
<evidence type="ECO:0000256" key="11">
    <source>
        <dbReference type="ARBA" id="ARBA00022839"/>
    </source>
</evidence>
<dbReference type="NCBIfam" id="NF003765">
    <property type="entry name" value="PRK05359.1"/>
    <property type="match status" value="1"/>
</dbReference>
<gene>
    <name evidence="18" type="ORF">AGLY_011865</name>
</gene>
<keyword evidence="15" id="KW-0999">Mitochondrion inner membrane</keyword>
<comment type="similarity">
    <text evidence="4">Belongs to the HEATR5 family.</text>
</comment>
<dbReference type="Pfam" id="PF01180">
    <property type="entry name" value="DHO_dh"/>
    <property type="match status" value="1"/>
</dbReference>
<dbReference type="EMBL" id="VYZN01000044">
    <property type="protein sequence ID" value="KAE9529769.1"/>
    <property type="molecule type" value="Genomic_DNA"/>
</dbReference>
<evidence type="ECO:0000256" key="8">
    <source>
        <dbReference type="ARBA" id="ARBA00022722"/>
    </source>
</evidence>
<dbReference type="InterPro" id="IPR012337">
    <property type="entry name" value="RNaseH-like_sf"/>
</dbReference>
<dbReference type="FunFam" id="1.25.10.10:FF:000098">
    <property type="entry name" value="HEAT repeat-containing protein 5A isoform X2"/>
    <property type="match status" value="1"/>
</dbReference>
<dbReference type="GO" id="GO:0000175">
    <property type="term" value="F:3'-5'-RNA exonuclease activity"/>
    <property type="evidence" value="ECO:0007669"/>
    <property type="project" value="InterPro"/>
</dbReference>
<keyword evidence="12 15" id="KW-0560">Oxidoreductase</keyword>
<dbReference type="NCBIfam" id="NF003652">
    <property type="entry name" value="PRK05286.2-5"/>
    <property type="match status" value="1"/>
</dbReference>
<dbReference type="InterPro" id="IPR013785">
    <property type="entry name" value="Aldolase_TIM"/>
</dbReference>
<protein>
    <recommendedName>
        <fullName evidence="7 15">Dihydroorotate dehydrogenase (quinone), mitochondrial</fullName>
        <shortName evidence="15">DHOdehase</shortName>
        <ecNumber evidence="6 15">1.3.5.2</ecNumber>
    </recommendedName>
</protein>
<dbReference type="Gene3D" id="3.20.20.70">
    <property type="entry name" value="Aldolase class I"/>
    <property type="match status" value="1"/>
</dbReference>
<dbReference type="SUPFAM" id="SSF51395">
    <property type="entry name" value="FMN-linked oxidoreductases"/>
    <property type="match status" value="1"/>
</dbReference>
<evidence type="ECO:0000256" key="13">
    <source>
        <dbReference type="ARBA" id="ARBA00023136"/>
    </source>
</evidence>
<dbReference type="GO" id="GO:0005743">
    <property type="term" value="C:mitochondrial inner membrane"/>
    <property type="evidence" value="ECO:0007669"/>
    <property type="project" value="UniProtKB-SubCell"/>
</dbReference>
<dbReference type="InterPro" id="IPR011989">
    <property type="entry name" value="ARM-like"/>
</dbReference>
<dbReference type="NCBIfam" id="NF003645">
    <property type="entry name" value="PRK05286.1-2"/>
    <property type="match status" value="1"/>
</dbReference>
<keyword evidence="15" id="KW-1133">Transmembrane helix</keyword>
<dbReference type="EC" id="1.3.5.2" evidence="6 15"/>
<evidence type="ECO:0000256" key="5">
    <source>
        <dbReference type="ARBA" id="ARBA00009921"/>
    </source>
</evidence>
<feature type="compositionally biased region" description="Acidic residues" evidence="16">
    <location>
        <begin position="1206"/>
        <end position="1216"/>
    </location>
</feature>
<dbReference type="GO" id="GO:0044205">
    <property type="term" value="P:'de novo' UMP biosynthetic process"/>
    <property type="evidence" value="ECO:0007669"/>
    <property type="project" value="UniProtKB-UniPathway"/>
</dbReference>
<feature type="transmembrane region" description="Helical" evidence="15">
    <location>
        <begin position="501"/>
        <end position="522"/>
    </location>
</feature>
<evidence type="ECO:0000259" key="17">
    <source>
        <dbReference type="SMART" id="SM00479"/>
    </source>
</evidence>
<evidence type="ECO:0000256" key="4">
    <source>
        <dbReference type="ARBA" id="ARBA00008304"/>
    </source>
</evidence>
<dbReference type="InterPro" id="IPR005719">
    <property type="entry name" value="Dihydroorotate_DH_2"/>
</dbReference>
<evidence type="ECO:0000256" key="15">
    <source>
        <dbReference type="RuleBase" id="RU361255"/>
    </source>
</evidence>
<comment type="similarity">
    <text evidence="3 15">Belongs to the dihydroorotate dehydrogenase family. Type 2 subfamily.</text>
</comment>
<sequence>MMELSHSLVLNEEALKQLPETKRPVFIFEWLRFLDKVLVTSKKVDIKECQKKLVDQLTSLIQENPGPPTRMLIAKCLSTLFNVGDTFLLFDTVNKCNDMLRVKDDSLAYLSTKLAAITCMGFMYKNLGRMMGRSYEETVYILIKCLKNAESQMRVEIIITLEKICCGMGNVMGHIHKDIYKAIKHSLTDRVMAVRTATAKCLFEMIKHSSFLYTSELENVATLCFRAFENANYEVRCSVAKFLGFLIASTQIQNKDHHSVQTSKSTKSVTLEDALTILMNGFLRGGTGFLKGTGEIIKGTTGSHREVRVGVTYTYVEFVHSLDVTWLEKNLNTFMRHILDLVANPKSASSHVDAVYSRKCISFILRSVLGQMLSEKAQSSACKELALIVKKQMSSIDFSPENAKDFNQETIFGQHFLVCALQEMGCLLLNMGTMANNLISDNTCNVIETALSVMIHPSQAARLSAAWCIRCVCIALPSQCTPLIDRCIENIESTRATPEIIFGYSAVLIGILGSVNVSPLGIPHMRGKIIFNTAEDLLRSASQNSRLSLSRTQAGWLLIGGVMTLGVSVVRGLLPRMLLLWRNSFPRSSKELESEKARGDAFTWQLILEGRAGALASIYSFLFNCNELVTEDIIRRLLIPIESALAMLINMNSVVKSCGQHLKAPIALVRLRLYETLSLIPAQDFEASFTHILRLLVSEFTLAENPANTVTSKLRYVCKNEEGILLGICPVQHSHHQTIEDQVDCSRKVEYDYLIQNNAIGSGALEHDPRYLYLSVSKDDNIPSPLPLGVSVIDASVTLFGLIFPRVANKHRIQMIDHFTDQIKYSKSCRCDAISTNIFASLLAGLKALSDTKSTIGHEEIKTTTATLITNALTNGNTILRVAAAESVGRMAQAVSDSRFTAMLAQTSFDRLRCARDVPSRTGHSLALGYLHRHVGGMGSSHHLNTSVSILLALAQDTTSPIVQVWSLHALSLIANSGGPMFRGYIEPSLSLALKLLLIVPHYHADVHQCIGKLISSLITTIGPELQGNSASITTARSSFLCACAIMQDHEDPLVQAESTVCLQELHMFTPKHVNLTALVWTLCQNLSNSHLLLRKAAVSCLRQLSQREAKEVCEIAESFVNSPENINKDGFLLTESGLPGVLFNMLDTEMDKQLIKDIHDTLISMLQMLAVDNLTKWINLCKSVLTVSSELNNKDIDKNDGAIMNDEDETEDDHDEFQKDSKNELLKRKRQPRWPTRVFAVQCICRIISTCHKECDSSPHFNLSLAKELSFTNNKGDYLILHLSDLIRMAFMAATSDSDQLRLEGFETLNEIIEKFAQVPEPEFPGHLLLEQFQAQVSAALRPAFSEDTPSHVTAAACRVCGTWIGSGVARDLNDLRRVYHFVATFECLAILKAWAQIYIIAMINNGIAPENFNKNSRLNVTETNDDFGNYEGQNDSLLTLIHPELDMLSKNWQAALKDHALLLLPCEFNSQLPHEGGAFYTSSTIENSRSHYKNAWPPILYALSLWLNAEEFKHENASIAKELQDKFYLIFGICTEAICNQRTLENLENFITCLKSLYTILDSSLARQMLMKNCILAVETLNIMHKLLLTNDSIEVQQTIMNIVKQIVKAAQEDLKIKNANTINDKSLGSSTASDVACLGDGGQDGVLEYDKSIVFATLEVCMCLIVRQIPDMNPTPLVSSTRKLHSNCLNHNVIATTLNIMAQLPNLCSPNGGVQILPTIAYLTTNVLKELGETNSSNEAPKNKVSILAALDAFHVLCKHPFGYHKISESKWRSLLQSTIAKLIDISKTGDEGKKLNEITMLSVITVFTLHAPPGVKTKCIQFLKAVFQLEDKYIATGYIQALAPRLMELLYVEIPNNMLESNLIMLCEAISAIECLVQIAQPKHRIQMLSLLVPSLINFLMDTELTKYDSTISKSRSKLHEFSLQCLLKIGPVYPQHAIIFGVRSESVGADQFLSDKLNKTYYSEWSLVRQHPKQPYLVVSPTELTVCYCLPARAVAHESAGNDLLFTIVKGVNLCTMSSLRSFIYISAGGGILWAGTNFITQNEKFYKKYIIPAFFSCDPENAHNLLIFSGKYGLIPKSFYKDPPILKSKLWDLNFTNPIGLAAGLDKQGEITKTLNDVGFGFVEVGSITPLPQPGNEKPRVFRLLDSQAIINRYGFNSDGHNVVFERLKKLKQQQNFDGILGVNLGKNKESENAVDDYVKGIEKFTPVADYFVINISSPNTPGLRNLQKKNDLINLLSKVIEARNQFSGERKIPLLLKIAPDLTDQDKKDIADCKVDGLIISNTTVKRTGVHDNPNALEPGGLSGKPLQEASTKLILEFYKLTNGKIPIIGVGGVFNGQDAYAKIKAGASLIQIYTSFIYNGPPVIHFCCPHPAHPQINILIHAPISSNRTLLLTSLSLGPPGPRYELISNINLRRKMTTINPKLYHEHNIVWFDGEMTGLDYNHHTLIEAAIIITDKHLNILAESPNIIIHQSDEVLENMEDWSKKQHALSGLTENVRKSNISIEQADQILYEFIKPFTPKGVCPLAGNSIYMDRIFIRKYMPKLENHLSYRLIDVSSLKELFKRWKPELANEAPKKSLQHRALDDIKESVQELKFYKSCLQL</sequence>
<dbReference type="CDD" id="cd04738">
    <property type="entry name" value="DHOD_2_like"/>
    <property type="match status" value="1"/>
</dbReference>
<dbReference type="Proteomes" id="UP000475862">
    <property type="component" value="Unassembled WGS sequence"/>
</dbReference>
<dbReference type="SUPFAM" id="SSF48371">
    <property type="entry name" value="ARM repeat"/>
    <property type="match status" value="2"/>
</dbReference>
<comment type="catalytic activity">
    <reaction evidence="14 15">
        <text>(S)-dihydroorotate + a quinone = orotate + a quinol</text>
        <dbReference type="Rhea" id="RHEA:30187"/>
        <dbReference type="ChEBI" id="CHEBI:24646"/>
        <dbReference type="ChEBI" id="CHEBI:30839"/>
        <dbReference type="ChEBI" id="CHEBI:30864"/>
        <dbReference type="ChEBI" id="CHEBI:132124"/>
        <dbReference type="EC" id="1.3.5.2"/>
    </reaction>
</comment>
<evidence type="ECO:0000256" key="7">
    <source>
        <dbReference type="ARBA" id="ARBA00017599"/>
    </source>
</evidence>
<dbReference type="PANTHER" id="PTHR21663:SF0">
    <property type="entry name" value="HEAT REPEAT-CONTAINING PROTEIN 5B"/>
    <property type="match status" value="1"/>
</dbReference>